<gene>
    <name evidence="2" type="ORF">L2764_04870</name>
</gene>
<feature type="domain" description="Condensation" evidence="1">
    <location>
        <begin position="20"/>
        <end position="423"/>
    </location>
</feature>
<dbReference type="PANTHER" id="PTHR45527:SF1">
    <property type="entry name" value="FATTY ACID SYNTHASE"/>
    <property type="match status" value="1"/>
</dbReference>
<keyword evidence="3" id="KW-1185">Reference proteome</keyword>
<dbReference type="RefSeq" id="WP_248939121.1">
    <property type="nucleotide sequence ID" value="NZ_JAKIKS010000012.1"/>
</dbReference>
<dbReference type="Proteomes" id="UP001203423">
    <property type="component" value="Unassembled WGS sequence"/>
</dbReference>
<proteinExistence type="predicted"/>
<evidence type="ECO:0000313" key="3">
    <source>
        <dbReference type="Proteomes" id="UP001203423"/>
    </source>
</evidence>
<reference evidence="2 3" key="1">
    <citation type="submission" date="2022-01" db="EMBL/GenBank/DDBJ databases">
        <title>Whole genome-based taxonomy of the Shewanellaceae.</title>
        <authorList>
            <person name="Martin-Rodriguez A.J."/>
        </authorList>
    </citation>
    <scope>NUCLEOTIDE SEQUENCE [LARGE SCALE GENOMIC DNA]</scope>
    <source>
        <strain evidence="2 3">DSM 17177</strain>
    </source>
</reference>
<dbReference type="EMBL" id="JAKIKS010000012">
    <property type="protein sequence ID" value="MCL1123835.1"/>
    <property type="molecule type" value="Genomic_DNA"/>
</dbReference>
<dbReference type="Gene3D" id="3.30.559.10">
    <property type="entry name" value="Chloramphenicol acetyltransferase-like domain"/>
    <property type="match status" value="1"/>
</dbReference>
<dbReference type="Gene3D" id="3.30.559.30">
    <property type="entry name" value="Nonribosomal peptide synthetase, condensation domain"/>
    <property type="match status" value="1"/>
</dbReference>
<sequence>MMTEQKKDFSSSFSVIEQRMLELNYLNPSADILSRALTFKGNFNISLFKEAVRKVVNNYRILTCRYSTFEEKRVFHEVDLDYMDMSEANNDRILNFIQQYISSPMQLSDDHLLCLNLFKCKNSEYIFLTKLQHIVADGVSLSLVFEEILRGYFHLLKGDKLKVALPNVEFSDYRSFESAYLTTEDGFKDKLFWEQKLASQNVPVVPDMTATVSLSCDMFSQELSEDELLVVYKIIEDMDVTLVSYLTAAYQQTLSEWLDHRYCLSFSMSLRRREEHRYIVGPMFRYANLAVRENECWGDKIIRLSTEIKEALDTIYASDTIGPHGSIGNYLPPQYCYLINYLNLKRNRGAFDTGLIGNASSWIRLADDLKIKTIRLQTRLTPYGMYLSIGNFGDRLSVDFIYNRSCFSREQVKNFSLRWKNRLLYGDSCDDIPVSVK</sequence>
<dbReference type="InterPro" id="IPR001242">
    <property type="entry name" value="Condensation_dom"/>
</dbReference>
<dbReference type="InterPro" id="IPR023213">
    <property type="entry name" value="CAT-like_dom_sf"/>
</dbReference>
<dbReference type="Pfam" id="PF00668">
    <property type="entry name" value="Condensation"/>
    <property type="match status" value="1"/>
</dbReference>
<accession>A0ABT0L8Y8</accession>
<dbReference type="PANTHER" id="PTHR45527">
    <property type="entry name" value="NONRIBOSOMAL PEPTIDE SYNTHETASE"/>
    <property type="match status" value="1"/>
</dbReference>
<comment type="caution">
    <text evidence="2">The sequence shown here is derived from an EMBL/GenBank/DDBJ whole genome shotgun (WGS) entry which is preliminary data.</text>
</comment>
<evidence type="ECO:0000259" key="1">
    <source>
        <dbReference type="Pfam" id="PF00668"/>
    </source>
</evidence>
<name>A0ABT0L8Y8_9GAMM</name>
<dbReference type="SUPFAM" id="SSF52777">
    <property type="entry name" value="CoA-dependent acyltransferases"/>
    <property type="match status" value="2"/>
</dbReference>
<protein>
    <submittedName>
        <fullName evidence="2">Condensation domain-containing protein</fullName>
    </submittedName>
</protein>
<evidence type="ECO:0000313" key="2">
    <source>
        <dbReference type="EMBL" id="MCL1123835.1"/>
    </source>
</evidence>
<organism evidence="2 3">
    <name type="scientific">Shewanella surugensis</name>
    <dbReference type="NCBI Taxonomy" id="212020"/>
    <lineage>
        <taxon>Bacteria</taxon>
        <taxon>Pseudomonadati</taxon>
        <taxon>Pseudomonadota</taxon>
        <taxon>Gammaproteobacteria</taxon>
        <taxon>Alteromonadales</taxon>
        <taxon>Shewanellaceae</taxon>
        <taxon>Shewanella</taxon>
    </lineage>
</organism>